<evidence type="ECO:0000256" key="1">
    <source>
        <dbReference type="SAM" id="Phobius"/>
    </source>
</evidence>
<evidence type="ECO:0000313" key="3">
    <source>
        <dbReference type="Proteomes" id="UP000231501"/>
    </source>
</evidence>
<gene>
    <name evidence="2" type="ORF">CS062_17405</name>
</gene>
<dbReference type="RefSeq" id="WP_099862866.1">
    <property type="nucleotide sequence ID" value="NZ_PEOG01000050.1"/>
</dbReference>
<comment type="caution">
    <text evidence="2">The sequence shown here is derived from an EMBL/GenBank/DDBJ whole genome shotgun (WGS) entry which is preliminary data.</text>
</comment>
<keyword evidence="1" id="KW-0812">Transmembrane</keyword>
<dbReference type="EMBL" id="PEOG01000050">
    <property type="protein sequence ID" value="PIM51902.1"/>
    <property type="molecule type" value="Genomic_DNA"/>
</dbReference>
<dbReference type="Proteomes" id="UP000231501">
    <property type="component" value="Unassembled WGS sequence"/>
</dbReference>
<evidence type="ECO:0000313" key="2">
    <source>
        <dbReference type="EMBL" id="PIM51902.1"/>
    </source>
</evidence>
<sequence>MEDSQQQQPEFRFGDVQQFGSTVYGDINLNSMRTPPPDAAMICPVEKCRAPNWEHAPYCPSCGYDFRHRSKLIFRGALIALLLLIAALLGLILQRI</sequence>
<organism evidence="2 3">
    <name type="scientific">Roseateles chitinivorans</name>
    <dbReference type="NCBI Taxonomy" id="2917965"/>
    <lineage>
        <taxon>Bacteria</taxon>
        <taxon>Pseudomonadati</taxon>
        <taxon>Pseudomonadota</taxon>
        <taxon>Betaproteobacteria</taxon>
        <taxon>Burkholderiales</taxon>
        <taxon>Sphaerotilaceae</taxon>
        <taxon>Roseateles</taxon>
    </lineage>
</organism>
<keyword evidence="3" id="KW-1185">Reference proteome</keyword>
<dbReference type="AlphaFoldDB" id="A0A2G9C6D2"/>
<protein>
    <submittedName>
        <fullName evidence="2">Uncharacterized protein</fullName>
    </submittedName>
</protein>
<feature type="transmembrane region" description="Helical" evidence="1">
    <location>
        <begin position="72"/>
        <end position="93"/>
    </location>
</feature>
<accession>A0A2G9C6D2</accession>
<keyword evidence="1" id="KW-1133">Transmembrane helix</keyword>
<proteinExistence type="predicted"/>
<keyword evidence="1" id="KW-0472">Membrane</keyword>
<reference evidence="2 3" key="1">
    <citation type="submission" date="2017-11" db="EMBL/GenBank/DDBJ databases">
        <title>Draft genome sequence of Mitsuaria sp. HWN-4.</title>
        <authorList>
            <person name="Gundlapally S.R."/>
        </authorList>
    </citation>
    <scope>NUCLEOTIDE SEQUENCE [LARGE SCALE GENOMIC DNA]</scope>
    <source>
        <strain evidence="2 3">HWN-4</strain>
    </source>
</reference>
<name>A0A2G9C6D2_9BURK</name>